<protein>
    <submittedName>
        <fullName evidence="2">Uncharacterized protein LOC111088218</fullName>
    </submittedName>
</protein>
<evidence type="ECO:0000313" key="1">
    <source>
        <dbReference type="Proteomes" id="UP000694941"/>
    </source>
</evidence>
<sequence>YSFLYIQRGKSVQFQYNKTVTGEDPKLEVKYWCLNPATPTDGEERDIKIDEQSLVCDACVNVSTMEKKLTEDQNSISFEVKNVVGGLVALTHIKVTFKIKQECTWEEDCKKTWDFKTEDVVNPLDDLKTDDKYLLLKRNTESTLKRTVKGSFKEIFVQLQYKCNSVNPSYSKLSLTPENVKLTCDGAWNNITVPESNEVFRIGNLEANISIVIAFNETESEVTITVKKSQNTDYIALKDIKVVTTENKDNGDEKFSEDKETRK</sequence>
<accession>A0ABM1TBT0</accession>
<dbReference type="GeneID" id="111088218"/>
<keyword evidence="1" id="KW-1185">Reference proteome</keyword>
<name>A0ABM1TBT0_LIMPO</name>
<gene>
    <name evidence="2" type="primary">LOC111088218</name>
</gene>
<proteinExistence type="predicted"/>
<organism evidence="1 2">
    <name type="scientific">Limulus polyphemus</name>
    <name type="common">Atlantic horseshoe crab</name>
    <dbReference type="NCBI Taxonomy" id="6850"/>
    <lineage>
        <taxon>Eukaryota</taxon>
        <taxon>Metazoa</taxon>
        <taxon>Ecdysozoa</taxon>
        <taxon>Arthropoda</taxon>
        <taxon>Chelicerata</taxon>
        <taxon>Merostomata</taxon>
        <taxon>Xiphosura</taxon>
        <taxon>Limulidae</taxon>
        <taxon>Limulus</taxon>
    </lineage>
</organism>
<dbReference type="RefSeq" id="XP_022253336.1">
    <property type="nucleotide sequence ID" value="XM_022397628.1"/>
</dbReference>
<reference evidence="2" key="1">
    <citation type="submission" date="2025-08" db="UniProtKB">
        <authorList>
            <consortium name="RefSeq"/>
        </authorList>
    </citation>
    <scope>IDENTIFICATION</scope>
    <source>
        <tissue evidence="2">Muscle</tissue>
    </source>
</reference>
<feature type="non-terminal residue" evidence="2">
    <location>
        <position position="1"/>
    </location>
</feature>
<dbReference type="Proteomes" id="UP000694941">
    <property type="component" value="Unplaced"/>
</dbReference>
<evidence type="ECO:0000313" key="2">
    <source>
        <dbReference type="RefSeq" id="XP_022253336.1"/>
    </source>
</evidence>